<dbReference type="AlphaFoldDB" id="A0A6P4DQP5"/>
<keyword evidence="2 6" id="KW-0378">Hydrolase</keyword>
<keyword evidence="3" id="KW-0611">Plant defense</keyword>
<dbReference type="GO" id="GO:0047372">
    <property type="term" value="F:monoacylglycerol lipase activity"/>
    <property type="evidence" value="ECO:0007669"/>
    <property type="project" value="TreeGrafter"/>
</dbReference>
<evidence type="ECO:0000313" key="9">
    <source>
        <dbReference type="Proteomes" id="UP000515211"/>
    </source>
</evidence>
<keyword evidence="5 6" id="KW-0443">Lipid metabolism</keyword>
<comment type="domain">
    <text evidence="7">The nitrogen atoms of the two glycine residues in the GGXR motif define the oxyanion hole, and stabilize the oxyanion that forms during the nucleophilic attack by the catalytic serine during substrate cleavage.</text>
</comment>
<name>A0A6P4DQP5_ARADU</name>
<evidence type="ECO:0000256" key="3">
    <source>
        <dbReference type="ARBA" id="ARBA00022821"/>
    </source>
</evidence>
<comment type="similarity">
    <text evidence="1 7">Belongs to the patatin family.</text>
</comment>
<dbReference type="KEGG" id="adu:107495711"/>
<dbReference type="SMR" id="A0A6P4DQP5"/>
<dbReference type="Gene3D" id="3.40.1090.10">
    <property type="entry name" value="Cytosolic phospholipase A2 catalytic domain"/>
    <property type="match status" value="1"/>
</dbReference>
<sequence length="413" mass="46092">MERSKSSTEQIHDHQPPTYGNLITILSIDGGGIRGIISATILNLIESQLQELDGEDARLADYFDMISGTSTGGLVTAMLTAPDKHNRPLFAAKDIKPFYLEHCPKIFPQYRGLRGTLMAKVIRQLGGPKYDGKYLQRVIRNKLGDIRLHQTITNVVIPTFDIKCLQPTIFSSYQIKNSPGFDAKLSDICISTSAAPTYLPAHHFTNKDSNGNLHEFNLIDGGVCANNPTLLAMNQITKQIIDENTDFLAIKPTDYGRFLIISIGTGAAKNDGKFNAKKAAKWGLLDWLTYSGTSPLINIFSQSSGDMVDFHLAALTQALHFKENYLRIQDDTLTGTDSSVDISSKENLERLCQIGENLLKKPVSRVNLKNGRFEPLDKGETNEEALKRFAKLLSEEKRLRDMRSRHTKKQSNY</sequence>
<dbReference type="RefSeq" id="XP_015972363.1">
    <property type="nucleotide sequence ID" value="XM_016116877.1"/>
</dbReference>
<feature type="short sequence motif" description="GXGXXG" evidence="6">
    <location>
        <begin position="30"/>
        <end position="35"/>
    </location>
</feature>
<evidence type="ECO:0000256" key="5">
    <source>
        <dbReference type="ARBA" id="ARBA00023098"/>
    </source>
</evidence>
<keyword evidence="9" id="KW-1185">Reference proteome</keyword>
<dbReference type="CDD" id="cd07214">
    <property type="entry name" value="Pat17_isozyme_like"/>
    <property type="match status" value="1"/>
</dbReference>
<proteinExistence type="inferred from homology"/>
<reference evidence="10" key="2">
    <citation type="submission" date="2025-08" db="UniProtKB">
        <authorList>
            <consortium name="RefSeq"/>
        </authorList>
    </citation>
    <scope>IDENTIFICATION</scope>
    <source>
        <tissue evidence="10">Whole plant</tissue>
    </source>
</reference>
<evidence type="ECO:0000256" key="2">
    <source>
        <dbReference type="ARBA" id="ARBA00022801"/>
    </source>
</evidence>
<feature type="short sequence motif" description="GXSXG" evidence="6">
    <location>
        <begin position="68"/>
        <end position="72"/>
    </location>
</feature>
<keyword evidence="4 6" id="KW-0442">Lipid degradation</keyword>
<feature type="domain" description="PNPLA" evidence="8">
    <location>
        <begin position="26"/>
        <end position="233"/>
    </location>
</feature>
<evidence type="ECO:0000256" key="6">
    <source>
        <dbReference type="PROSITE-ProRule" id="PRU01161"/>
    </source>
</evidence>
<accession>A0A6P4DQP5</accession>
<evidence type="ECO:0000259" key="8">
    <source>
        <dbReference type="PROSITE" id="PS51635"/>
    </source>
</evidence>
<evidence type="ECO:0000256" key="4">
    <source>
        <dbReference type="ARBA" id="ARBA00022963"/>
    </source>
</evidence>
<gene>
    <name evidence="10" type="primary">LOC107495711</name>
</gene>
<dbReference type="Proteomes" id="UP000515211">
    <property type="component" value="Chromosome 6"/>
</dbReference>
<dbReference type="InterPro" id="IPR002641">
    <property type="entry name" value="PNPLA_dom"/>
</dbReference>
<dbReference type="SUPFAM" id="SSF52151">
    <property type="entry name" value="FabD/lysophospholipase-like"/>
    <property type="match status" value="1"/>
</dbReference>
<dbReference type="GO" id="GO:0016042">
    <property type="term" value="P:lipid catabolic process"/>
    <property type="evidence" value="ECO:0007669"/>
    <property type="project" value="UniProtKB-UniRule"/>
</dbReference>
<dbReference type="GO" id="GO:0006952">
    <property type="term" value="P:defense response"/>
    <property type="evidence" value="ECO:0007669"/>
    <property type="project" value="UniProtKB-KW"/>
</dbReference>
<organism evidence="9 10">
    <name type="scientific">Arachis duranensis</name>
    <name type="common">Wild peanut</name>
    <dbReference type="NCBI Taxonomy" id="130453"/>
    <lineage>
        <taxon>Eukaryota</taxon>
        <taxon>Viridiplantae</taxon>
        <taxon>Streptophyta</taxon>
        <taxon>Embryophyta</taxon>
        <taxon>Tracheophyta</taxon>
        <taxon>Spermatophyta</taxon>
        <taxon>Magnoliopsida</taxon>
        <taxon>eudicotyledons</taxon>
        <taxon>Gunneridae</taxon>
        <taxon>Pentapetalae</taxon>
        <taxon>rosids</taxon>
        <taxon>fabids</taxon>
        <taxon>Fabales</taxon>
        <taxon>Fabaceae</taxon>
        <taxon>Papilionoideae</taxon>
        <taxon>50 kb inversion clade</taxon>
        <taxon>dalbergioids sensu lato</taxon>
        <taxon>Dalbergieae</taxon>
        <taxon>Pterocarpus clade</taxon>
        <taxon>Arachis</taxon>
    </lineage>
</organism>
<dbReference type="PANTHER" id="PTHR32176">
    <property type="entry name" value="XYLOSE ISOMERASE"/>
    <property type="match status" value="1"/>
</dbReference>
<dbReference type="GeneID" id="107495711"/>
<dbReference type="PANTHER" id="PTHR32176:SF115">
    <property type="entry name" value="PATATIN-LIKE PROTEIN 3"/>
    <property type="match status" value="1"/>
</dbReference>
<reference evidence="9" key="1">
    <citation type="journal article" date="2016" name="Nat. Genet.">
        <title>The genome sequences of Arachis duranensis and Arachis ipaensis, the diploid ancestors of cultivated peanut.</title>
        <authorList>
            <person name="Bertioli D.J."/>
            <person name="Cannon S.B."/>
            <person name="Froenicke L."/>
            <person name="Huang G."/>
            <person name="Farmer A.D."/>
            <person name="Cannon E.K."/>
            <person name="Liu X."/>
            <person name="Gao D."/>
            <person name="Clevenger J."/>
            <person name="Dash S."/>
            <person name="Ren L."/>
            <person name="Moretzsohn M.C."/>
            <person name="Shirasawa K."/>
            <person name="Huang W."/>
            <person name="Vidigal B."/>
            <person name="Abernathy B."/>
            <person name="Chu Y."/>
            <person name="Niederhuth C.E."/>
            <person name="Umale P."/>
            <person name="Araujo A.C."/>
            <person name="Kozik A."/>
            <person name="Kim K.D."/>
            <person name="Burow M.D."/>
            <person name="Varshney R.K."/>
            <person name="Wang X."/>
            <person name="Zhang X."/>
            <person name="Barkley N."/>
            <person name="Guimaraes P.M."/>
            <person name="Isobe S."/>
            <person name="Guo B."/>
            <person name="Liao B."/>
            <person name="Stalker H.T."/>
            <person name="Schmitz R.J."/>
            <person name="Scheffler B.E."/>
            <person name="Leal-Bertioli S.C."/>
            <person name="Xun X."/>
            <person name="Jackson S.A."/>
            <person name="Michelmore R."/>
            <person name="Ozias-Akins P."/>
        </authorList>
    </citation>
    <scope>NUCLEOTIDE SEQUENCE [LARGE SCALE GENOMIC DNA]</scope>
    <source>
        <strain evidence="9">cv. V14167</strain>
    </source>
</reference>
<dbReference type="InterPro" id="IPR016035">
    <property type="entry name" value="Acyl_Trfase/lysoPLipase"/>
</dbReference>
<feature type="active site" description="Proton acceptor" evidence="6">
    <location>
        <position position="220"/>
    </location>
</feature>
<feature type="active site" description="Nucleophile" evidence="6">
    <location>
        <position position="70"/>
    </location>
</feature>
<evidence type="ECO:0000256" key="7">
    <source>
        <dbReference type="RuleBase" id="RU361262"/>
    </source>
</evidence>
<evidence type="ECO:0000313" key="10">
    <source>
        <dbReference type="RefSeq" id="XP_015972363.1"/>
    </source>
</evidence>
<dbReference type="FunFam" id="3.40.1090.10:FF:000005">
    <property type="entry name" value="Patatin"/>
    <property type="match status" value="1"/>
</dbReference>
<dbReference type="Pfam" id="PF01734">
    <property type="entry name" value="Patatin"/>
    <property type="match status" value="1"/>
</dbReference>
<dbReference type="EC" id="3.1.1.-" evidence="7"/>
<evidence type="ECO:0000256" key="1">
    <source>
        <dbReference type="ARBA" id="ARBA00010240"/>
    </source>
</evidence>
<protein>
    <recommendedName>
        <fullName evidence="7">Patatin</fullName>
        <ecNumber evidence="7">3.1.1.-</ecNumber>
    </recommendedName>
</protein>
<feature type="short sequence motif" description="DGA/G" evidence="6">
    <location>
        <begin position="220"/>
        <end position="222"/>
    </location>
</feature>
<dbReference type="PROSITE" id="PS51635">
    <property type="entry name" value="PNPLA"/>
    <property type="match status" value="1"/>
</dbReference>
<dbReference type="GO" id="GO:0004620">
    <property type="term" value="F:phospholipase activity"/>
    <property type="evidence" value="ECO:0007669"/>
    <property type="project" value="TreeGrafter"/>
</dbReference>
<comment type="function">
    <text evidence="7">Lipolytic acyl hydrolase (LAH).</text>
</comment>